<sequence>AEHVVAFARGGEDFGERPRAVAVATRLPVRLAATGWGATTLTLPTGTWRDLLTGVRHTGRIPLAHLLGQYPVALLERNDL</sequence>
<evidence type="ECO:0000313" key="1">
    <source>
        <dbReference type="EMBL" id="TDC99912.1"/>
    </source>
</evidence>
<dbReference type="EMBL" id="SMKO01000103">
    <property type="protein sequence ID" value="TDC99912.1"/>
    <property type="molecule type" value="Genomic_DNA"/>
</dbReference>
<dbReference type="AlphaFoldDB" id="A0A4R4VBQ9"/>
<organism evidence="1 2">
    <name type="scientific">Nonomuraea deserti</name>
    <dbReference type="NCBI Taxonomy" id="1848322"/>
    <lineage>
        <taxon>Bacteria</taxon>
        <taxon>Bacillati</taxon>
        <taxon>Actinomycetota</taxon>
        <taxon>Actinomycetes</taxon>
        <taxon>Streptosporangiales</taxon>
        <taxon>Streptosporangiaceae</taxon>
        <taxon>Nonomuraea</taxon>
    </lineage>
</organism>
<dbReference type="Proteomes" id="UP000295258">
    <property type="component" value="Unassembled WGS sequence"/>
</dbReference>
<gene>
    <name evidence="1" type="ORF">E1292_30210</name>
</gene>
<accession>A0A4R4VBQ9</accession>
<proteinExistence type="predicted"/>
<keyword evidence="2" id="KW-1185">Reference proteome</keyword>
<feature type="non-terminal residue" evidence="1">
    <location>
        <position position="1"/>
    </location>
</feature>
<name>A0A4R4VBQ9_9ACTN</name>
<evidence type="ECO:0000313" key="2">
    <source>
        <dbReference type="Proteomes" id="UP000295258"/>
    </source>
</evidence>
<comment type="caution">
    <text evidence="1">The sequence shown here is derived from an EMBL/GenBank/DDBJ whole genome shotgun (WGS) entry which is preliminary data.</text>
</comment>
<protein>
    <submittedName>
        <fullName evidence="1">Malto-oligosyltrehalose synthase</fullName>
    </submittedName>
</protein>
<reference evidence="1 2" key="1">
    <citation type="submission" date="2019-03" db="EMBL/GenBank/DDBJ databases">
        <title>Draft genome sequences of novel Actinobacteria.</title>
        <authorList>
            <person name="Sahin N."/>
            <person name="Ay H."/>
            <person name="Saygin H."/>
        </authorList>
    </citation>
    <scope>NUCLEOTIDE SEQUENCE [LARGE SCALE GENOMIC DNA]</scope>
    <source>
        <strain evidence="1 2">KC310</strain>
    </source>
</reference>